<evidence type="ECO:0000256" key="4">
    <source>
        <dbReference type="PROSITE-ProRule" id="PRU00510"/>
    </source>
</evidence>
<keyword evidence="6" id="KW-0614">Plasmid</keyword>
<proteinExistence type="predicted"/>
<evidence type="ECO:0000256" key="2">
    <source>
        <dbReference type="ARBA" id="ARBA00022771"/>
    </source>
</evidence>
<evidence type="ECO:0000259" key="5">
    <source>
        <dbReference type="Pfam" id="PF01258"/>
    </source>
</evidence>
<keyword evidence="1" id="KW-0479">Metal-binding</keyword>
<evidence type="ECO:0000256" key="3">
    <source>
        <dbReference type="ARBA" id="ARBA00022833"/>
    </source>
</evidence>
<dbReference type="GO" id="GO:1900378">
    <property type="term" value="P:positive regulation of secondary metabolite biosynthetic process"/>
    <property type="evidence" value="ECO:0007669"/>
    <property type="project" value="TreeGrafter"/>
</dbReference>
<dbReference type="AlphaFoldDB" id="A0A0N9MYN7"/>
<keyword evidence="2" id="KW-0863">Zinc-finger</keyword>
<organism evidence="6">
    <name type="scientific">Pectobacterium carotovorum</name>
    <name type="common">Erwinia carotovora</name>
    <dbReference type="NCBI Taxonomy" id="554"/>
    <lineage>
        <taxon>Bacteria</taxon>
        <taxon>Pseudomonadati</taxon>
        <taxon>Pseudomonadota</taxon>
        <taxon>Gammaproteobacteria</taxon>
        <taxon>Enterobacterales</taxon>
        <taxon>Pectobacteriaceae</taxon>
        <taxon>Pectobacterium</taxon>
    </lineage>
</organism>
<evidence type="ECO:0000256" key="1">
    <source>
        <dbReference type="ARBA" id="ARBA00022723"/>
    </source>
</evidence>
<dbReference type="PROSITE" id="PS51128">
    <property type="entry name" value="ZF_DKSA_2"/>
    <property type="match status" value="1"/>
</dbReference>
<geneLocation type="plasmid" evidence="6">
    <name>Drgb2</name>
</geneLocation>
<sequence length="68" mass="7684">MADEIDVSQAESDFLLSLRLSQRAQYQGQSAIMCVECGDNIPLARRMALPGVQHCVCCVERQELFRPR</sequence>
<feature type="zinc finger region" description="dksA C4-type" evidence="4">
    <location>
        <begin position="34"/>
        <end position="58"/>
    </location>
</feature>
<dbReference type="PANTHER" id="PTHR38777">
    <property type="entry name" value="FELS-2 PROPHAGE PROTEIN"/>
    <property type="match status" value="1"/>
</dbReference>
<dbReference type="EMBL" id="KT351733">
    <property type="protein sequence ID" value="ALG88460.1"/>
    <property type="molecule type" value="Genomic_DNA"/>
</dbReference>
<feature type="domain" description="Zinc finger DksA/TraR C4-type" evidence="5">
    <location>
        <begin position="32"/>
        <end position="63"/>
    </location>
</feature>
<keyword evidence="3" id="KW-0862">Zinc</keyword>
<dbReference type="Pfam" id="PF01258">
    <property type="entry name" value="zf-dskA_traR"/>
    <property type="match status" value="1"/>
</dbReference>
<dbReference type="SUPFAM" id="SSF57716">
    <property type="entry name" value="Glucocorticoid receptor-like (DNA-binding domain)"/>
    <property type="match status" value="1"/>
</dbReference>
<dbReference type="Gene3D" id="1.20.120.910">
    <property type="entry name" value="DksA, coiled-coil domain"/>
    <property type="match status" value="1"/>
</dbReference>
<evidence type="ECO:0000313" key="6">
    <source>
        <dbReference type="EMBL" id="ALG88460.1"/>
    </source>
</evidence>
<protein>
    <submittedName>
        <fullName evidence="6">DksA-like zinc finger domain containing protein</fullName>
    </submittedName>
</protein>
<dbReference type="RefSeq" id="WP_181375456.1">
    <property type="nucleotide sequence ID" value="NZ_KT351733.1"/>
</dbReference>
<dbReference type="GO" id="GO:0008270">
    <property type="term" value="F:zinc ion binding"/>
    <property type="evidence" value="ECO:0007669"/>
    <property type="project" value="UniProtKB-KW"/>
</dbReference>
<name>A0A0N9MYN7_PECCA</name>
<reference evidence="6" key="2">
    <citation type="submission" date="2015-07" db="EMBL/GenBank/DDBJ databases">
        <authorList>
            <person name="Welte C."/>
            <person name="de Graaf R."/>
            <person name="van den Bosch T.J.M."/>
            <person name="Op den Camp H."/>
            <person name="van Dam N."/>
            <person name="Jetten M."/>
        </authorList>
    </citation>
    <scope>NUCLEOTIDE SEQUENCE</scope>
    <source>
        <plasmid evidence="6">Drgb2</plasmid>
    </source>
</reference>
<dbReference type="InterPro" id="IPR000962">
    <property type="entry name" value="Znf_DskA_TraR"/>
</dbReference>
<reference evidence="6" key="1">
    <citation type="journal article" date="2015" name="Environ. Microbiol.">
        <title>Plasmids from the gut microbiome of cabbage root fly larvae encode SaxA that catalyses the conversion of the plant toxin 2-phenylethyl isothiocyanate.</title>
        <authorList>
            <person name="Welte C.U."/>
            <person name="de Graaf R.M."/>
            <person name="van den Bosch T.J."/>
            <person name="Op den Camp H.J."/>
            <person name="van Dam N.M."/>
            <person name="Jetten M.S."/>
        </authorList>
    </citation>
    <scope>NUCLEOTIDE SEQUENCE</scope>
    <source>
        <plasmid evidence="6">Drgb2</plasmid>
    </source>
</reference>
<dbReference type="PANTHER" id="PTHR38777:SF1">
    <property type="entry name" value="DNAK SUPPRESSOR PROTEIN"/>
    <property type="match status" value="1"/>
</dbReference>
<accession>A0A0N9MYN7</accession>